<name>A0A1M4UFQ6_9SPHI</name>
<dbReference type="AlphaFoldDB" id="A0A1M4UFQ6"/>
<reference evidence="3" key="1">
    <citation type="submission" date="2016-11" db="EMBL/GenBank/DDBJ databases">
        <authorList>
            <person name="Varghese N."/>
            <person name="Submissions S."/>
        </authorList>
    </citation>
    <scope>NUCLEOTIDE SEQUENCE [LARGE SCALE GENOMIC DNA]</scope>
    <source>
        <strain evidence="3">DSM 16990</strain>
    </source>
</reference>
<feature type="transmembrane region" description="Helical" evidence="1">
    <location>
        <begin position="116"/>
        <end position="137"/>
    </location>
</feature>
<dbReference type="Proteomes" id="UP000184287">
    <property type="component" value="Unassembled WGS sequence"/>
</dbReference>
<evidence type="ECO:0000256" key="1">
    <source>
        <dbReference type="SAM" id="Phobius"/>
    </source>
</evidence>
<feature type="transmembrane region" description="Helical" evidence="1">
    <location>
        <begin position="149"/>
        <end position="173"/>
    </location>
</feature>
<dbReference type="EMBL" id="FQUQ01000001">
    <property type="protein sequence ID" value="SHE55622.1"/>
    <property type="molecule type" value="Genomic_DNA"/>
</dbReference>
<protein>
    <submittedName>
        <fullName evidence="2">Uncharacterized protein</fullName>
    </submittedName>
</protein>
<accession>A0A1M4UFQ6</accession>
<evidence type="ECO:0000313" key="3">
    <source>
        <dbReference type="Proteomes" id="UP000184287"/>
    </source>
</evidence>
<keyword evidence="1" id="KW-0472">Membrane</keyword>
<dbReference type="STRING" id="288992.SAMN04488522_101545"/>
<keyword evidence="1" id="KW-0812">Transmembrane</keyword>
<feature type="transmembrane region" description="Helical" evidence="1">
    <location>
        <begin position="68"/>
        <end position="87"/>
    </location>
</feature>
<sequence length="189" mass="22287">MNDFKDIKAKWEQRNIPEIPKDGHREIIKSSLYIKRKQRATQLILMVTVVALLCFFLYTSAFKNTQSTWGMLLMISSLFFRVVIEFFSGAKFKSLAPTLQFKEFSKKMMAFYKSRLLIHFLITPVLFILYVIGFMIMLPIFKLHLSAGFYHYVIISSILIFMVLILVISIQITKELRIINEMKRNMDHN</sequence>
<dbReference type="RefSeq" id="WP_073227062.1">
    <property type="nucleotide sequence ID" value="NZ_FQUQ01000001.1"/>
</dbReference>
<evidence type="ECO:0000313" key="2">
    <source>
        <dbReference type="EMBL" id="SHE55622.1"/>
    </source>
</evidence>
<keyword evidence="1" id="KW-1133">Transmembrane helix</keyword>
<organism evidence="2 3">
    <name type="scientific">Pedobacter caeni</name>
    <dbReference type="NCBI Taxonomy" id="288992"/>
    <lineage>
        <taxon>Bacteria</taxon>
        <taxon>Pseudomonadati</taxon>
        <taxon>Bacteroidota</taxon>
        <taxon>Sphingobacteriia</taxon>
        <taxon>Sphingobacteriales</taxon>
        <taxon>Sphingobacteriaceae</taxon>
        <taxon>Pedobacter</taxon>
    </lineage>
</organism>
<feature type="transmembrane region" description="Helical" evidence="1">
    <location>
        <begin position="43"/>
        <end position="62"/>
    </location>
</feature>
<dbReference type="OrthoDB" id="659392at2"/>
<keyword evidence="3" id="KW-1185">Reference proteome</keyword>
<gene>
    <name evidence="2" type="ORF">SAMN04488522_101545</name>
</gene>
<proteinExistence type="predicted"/>